<feature type="repeat" description="TPR" evidence="12">
    <location>
        <begin position="1211"/>
        <end position="1244"/>
    </location>
</feature>
<name>A0A553Q097_9TELE</name>
<keyword evidence="7" id="KW-0677">Repeat</keyword>
<dbReference type="InterPro" id="IPR057541">
    <property type="entry name" value="PACS1/2_N"/>
</dbReference>
<keyword evidence="4" id="KW-0963">Cytoplasm</keyword>
<feature type="compositionally biased region" description="Polar residues" evidence="14">
    <location>
        <begin position="309"/>
        <end position="326"/>
    </location>
</feature>
<feature type="region of interest" description="Disordered" evidence="14">
    <location>
        <begin position="1"/>
        <end position="23"/>
    </location>
</feature>
<sequence length="1594" mass="176705">MSERGGLPRTGGVPSPQPSKPVAIASNRPVHMNLYATWEVDRSSPSCVPRLFSVTLKKLVMLKELDKDLTSVVIAVKLQGSKRILRSNEILLPSSSQSETDLQLTFSLQYPHFLKRDANKLQIMLQRRKRYKNRTILGYKTLALGLINMAEVMQHPSEGAQVLALLSQLKEASAPVAEIRLYSLSSQPIDHEGPKAKMNDRSPDIDNYSEEEEESYSSEQEGSDDPVHHQPNIKQKFVALLKRFKVSDEVGFGLEHVSREQIQEVEEDLDELYDSLEMYNPSDSGPEPEETDSILSTPKPKLRPFFEGMSQSSSQTEIGSVNSKGSASREAFSPQGDQPVTEKLKHSRSRNLDEAQSEADALEVAEQELFTDVGPSITVSVAEKPRTPLKNSKNEIQTFPSPRLDSGNSHRKRNTPVKDRQLGKPLSERTNSSDSERSPELTHSTQALRKAVYDQLNQILLSDAALPESLILINGSDWQGQYVADQLQVQKHPVVCTCSSAEIQAVLTALLTRIQKFCNCNASMPRPVKLAVIGVQSFLGSVLQIFVSQLANKTSDWLNHIRFLVVPLGSHPVAKHLGALDNRYSAAFLDGAWRELFNRSEAPQTDSVDVAARVVQYISGASLTHQLPIAEAMLTCKHRTYGTNPLQLTQRDEDSYQKFIPFIGVVKVGLIEPSQSSAGDAEEGVAVSLAVPSTSPPTHCSPASLKETATPPSSPSMGSGLAVQGSVSPGMDAIGLQVDYWLASLAEKRREGERRDAACKNTLKSAFWSLQVSRLPAGGSTDTHTPANSMAMTVVTKEKNKKVPTIFLGKKPKERETDSKSQVIEGIITIDGGEWNDVKFFQLAAQWPTHVKATGRGQAQIPLKNALKRTCPPQKESVDIYHPSALVFWSKRGMSTMVYPREEALERLTQDEIVLNTKAVMQGLETLRGEHAQLLSSSPAEIQEKSRLLRKSLDDIELGLGEAQVIIALSTHLSAVESEKQKLKAQVRRLCQENQWLRDELANTQHKLQKSEQSVAQLEEEKKHLEFMNQIRKLDEDTSPSEEKPGEKEKDSLDDLFPNDDDQGPAQPSGEVAAQQGGYEIPARLRTLHNLVIQYASQGRYEVAVPLCKQALEDLEKTSGHDHPDVATMLNILALVYRDQNKYKEAAHLLNDALAIREKTLGKDHPAVAATLNNLAVLYGKRGKHKEAEPLCKRALEIREKVLGKFHPDVAKQLNNLALLCQNQGKYEEVEYYYRRALEIYENKLGSDDPNVAKTKNNLATCYLKQGKFKDAETLYKEILTRAHEKEFGSVNSTYSSPLWVISTEGVLTPLILWILFSPLNQSDAYWIKIKDPCAASKSFTKLIIMRGAEYRTCENDNKPIWMHAEEREESKGKRKDSGPYGEYGGWYKACKVDSPTVNTTLKSLGALYRRQGKLEAAETLEECATKNRKQGIDAINQSKVVELLKDGGGAGGDRRHNRDGGNGPGGARGDCEGDEAEWTGDGSGGLRRSGSFGKIREALRRSSEMLVKKLQGSGPQEPRNPGMKRASSLNFLNKSAEETSQESSSGLSESRGLSASNVDLTRRSSLIRTGNADCRLDMRENMTVIWFCEHKLN</sequence>
<dbReference type="GO" id="GO:0072659">
    <property type="term" value="P:protein localization to plasma membrane"/>
    <property type="evidence" value="ECO:0007669"/>
    <property type="project" value="TreeGrafter"/>
</dbReference>
<keyword evidence="18" id="KW-1185">Reference proteome</keyword>
<feature type="region of interest" description="Disordered" evidence="14">
    <location>
        <begin position="1031"/>
        <end position="1073"/>
    </location>
</feature>
<feature type="domain" description="Phosphofurin acidic cluster sorting protein 1/2 N-terminal C2" evidence="16">
    <location>
        <begin position="30"/>
        <end position="187"/>
    </location>
</feature>
<dbReference type="Pfam" id="PF10254">
    <property type="entry name" value="Pacs-1"/>
    <property type="match status" value="1"/>
</dbReference>
<dbReference type="GO" id="GO:0044325">
    <property type="term" value="F:transmembrane transporter binding"/>
    <property type="evidence" value="ECO:0007669"/>
    <property type="project" value="TreeGrafter"/>
</dbReference>
<organism evidence="17 18">
    <name type="scientific">Danionella cerebrum</name>
    <dbReference type="NCBI Taxonomy" id="2873325"/>
    <lineage>
        <taxon>Eukaryota</taxon>
        <taxon>Metazoa</taxon>
        <taxon>Chordata</taxon>
        <taxon>Craniata</taxon>
        <taxon>Vertebrata</taxon>
        <taxon>Euteleostomi</taxon>
        <taxon>Actinopterygii</taxon>
        <taxon>Neopterygii</taxon>
        <taxon>Teleostei</taxon>
        <taxon>Ostariophysi</taxon>
        <taxon>Cypriniformes</taxon>
        <taxon>Danionidae</taxon>
        <taxon>Danioninae</taxon>
        <taxon>Danionella</taxon>
    </lineage>
</organism>
<feature type="region of interest" description="Disordered" evidence="14">
    <location>
        <begin position="1535"/>
        <end position="1556"/>
    </location>
</feature>
<feature type="compositionally biased region" description="Acidic residues" evidence="14">
    <location>
        <begin position="1054"/>
        <end position="1063"/>
    </location>
</feature>
<dbReference type="FunFam" id="1.25.40.10:FF:000003">
    <property type="entry name" value="kinesin light chain isoform X1"/>
    <property type="match status" value="1"/>
</dbReference>
<evidence type="ECO:0000256" key="1">
    <source>
        <dbReference type="ARBA" id="ARBA00004245"/>
    </source>
</evidence>
<evidence type="ECO:0000256" key="6">
    <source>
        <dbReference type="ARBA" id="ARBA00022701"/>
    </source>
</evidence>
<dbReference type="PROSITE" id="PS50005">
    <property type="entry name" value="TPR"/>
    <property type="match status" value="2"/>
</dbReference>
<evidence type="ECO:0000256" key="2">
    <source>
        <dbReference type="ARBA" id="ARBA00008590"/>
    </source>
</evidence>
<evidence type="ECO:0000256" key="3">
    <source>
        <dbReference type="ARBA" id="ARBA00009622"/>
    </source>
</evidence>
<dbReference type="Proteomes" id="UP000316079">
    <property type="component" value="Unassembled WGS sequence"/>
</dbReference>
<evidence type="ECO:0000259" key="15">
    <source>
        <dbReference type="Pfam" id="PF10254"/>
    </source>
</evidence>
<feature type="compositionally biased region" description="Basic and acidic residues" evidence="14">
    <location>
        <begin position="189"/>
        <end position="204"/>
    </location>
</feature>
<dbReference type="SUPFAM" id="SSF48452">
    <property type="entry name" value="TPR-like"/>
    <property type="match status" value="2"/>
</dbReference>
<dbReference type="EMBL" id="SRMA01026481">
    <property type="protein sequence ID" value="TRY83354.1"/>
    <property type="molecule type" value="Genomic_DNA"/>
</dbReference>
<dbReference type="PROSITE" id="PS01160">
    <property type="entry name" value="KINESIN_LIGHT"/>
    <property type="match status" value="1"/>
</dbReference>
<evidence type="ECO:0000256" key="7">
    <source>
        <dbReference type="ARBA" id="ARBA00022737"/>
    </source>
</evidence>
<dbReference type="Pfam" id="PF13424">
    <property type="entry name" value="TPR_12"/>
    <property type="match status" value="2"/>
</dbReference>
<feature type="region of interest" description="Disordered" evidence="14">
    <location>
        <begin position="188"/>
        <end position="229"/>
    </location>
</feature>
<keyword evidence="10" id="KW-0505">Motor protein</keyword>
<comment type="similarity">
    <text evidence="3">Belongs to the kinesin light chain family.</text>
</comment>
<dbReference type="Pfam" id="PF25332">
    <property type="entry name" value="C2_PACS_N"/>
    <property type="match status" value="1"/>
</dbReference>
<dbReference type="InterPro" id="IPR019381">
    <property type="entry name" value="PACS1/2_C"/>
</dbReference>
<dbReference type="SMART" id="SM00028">
    <property type="entry name" value="TPR"/>
    <property type="match status" value="4"/>
</dbReference>
<dbReference type="InterPro" id="IPR019734">
    <property type="entry name" value="TPR_rpt"/>
</dbReference>
<evidence type="ECO:0000256" key="10">
    <source>
        <dbReference type="ARBA" id="ARBA00023175"/>
    </source>
</evidence>
<feature type="repeat" description="TPR" evidence="12">
    <location>
        <begin position="1127"/>
        <end position="1160"/>
    </location>
</feature>
<gene>
    <name evidence="17" type="ORF">DNTS_015074</name>
</gene>
<evidence type="ECO:0000313" key="18">
    <source>
        <dbReference type="Proteomes" id="UP000316079"/>
    </source>
</evidence>
<dbReference type="OrthoDB" id="28829at2759"/>
<feature type="compositionally biased region" description="Basic and acidic residues" evidence="14">
    <location>
        <begin position="1031"/>
        <end position="1053"/>
    </location>
</feature>
<feature type="region of interest" description="Disordered" evidence="14">
    <location>
        <begin position="692"/>
        <end position="721"/>
    </location>
</feature>
<dbReference type="GO" id="GO:0005874">
    <property type="term" value="C:microtubule"/>
    <property type="evidence" value="ECO:0007669"/>
    <property type="project" value="UniProtKB-KW"/>
</dbReference>
<dbReference type="InterPro" id="IPR011990">
    <property type="entry name" value="TPR-like_helical_dom_sf"/>
</dbReference>
<comment type="similarity">
    <text evidence="2">Belongs to the PACS family.</text>
</comment>
<evidence type="ECO:0000256" key="5">
    <source>
        <dbReference type="ARBA" id="ARBA00022553"/>
    </source>
</evidence>
<keyword evidence="8 12" id="KW-0802">TPR repeat</keyword>
<dbReference type="PANTHER" id="PTHR13280:SF16">
    <property type="entry name" value="PHOSPHOFURIN ACIDIC CLUSTER SORTING PROTEIN 1"/>
    <property type="match status" value="1"/>
</dbReference>
<evidence type="ECO:0000256" key="14">
    <source>
        <dbReference type="SAM" id="MobiDB-lite"/>
    </source>
</evidence>
<feature type="region of interest" description="Disordered" evidence="14">
    <location>
        <begin position="1508"/>
        <end position="1527"/>
    </location>
</feature>
<comment type="caution">
    <text evidence="17">The sequence shown here is derived from an EMBL/GenBank/DDBJ whole genome shotgun (WGS) entry which is preliminary data.</text>
</comment>
<evidence type="ECO:0000256" key="13">
    <source>
        <dbReference type="SAM" id="Coils"/>
    </source>
</evidence>
<feature type="compositionally biased region" description="Acidic residues" evidence="14">
    <location>
        <begin position="207"/>
        <end position="224"/>
    </location>
</feature>
<feature type="non-terminal residue" evidence="17">
    <location>
        <position position="1594"/>
    </location>
</feature>
<feature type="coiled-coil region" evidence="13">
    <location>
        <begin position="973"/>
        <end position="1028"/>
    </location>
</feature>
<dbReference type="Gene3D" id="1.25.40.10">
    <property type="entry name" value="Tetratricopeptide repeat domain"/>
    <property type="match status" value="2"/>
</dbReference>
<evidence type="ECO:0000256" key="9">
    <source>
        <dbReference type="ARBA" id="ARBA00023054"/>
    </source>
</evidence>
<feature type="region of interest" description="Disordered" evidence="14">
    <location>
        <begin position="276"/>
        <end position="360"/>
    </location>
</feature>
<feature type="region of interest" description="Disordered" evidence="14">
    <location>
        <begin position="381"/>
        <end position="443"/>
    </location>
</feature>
<dbReference type="Pfam" id="PF13374">
    <property type="entry name" value="TPR_10"/>
    <property type="match status" value="1"/>
</dbReference>
<keyword evidence="5" id="KW-0597">Phosphoprotein</keyword>
<keyword evidence="6" id="KW-0493">Microtubule</keyword>
<feature type="region of interest" description="Disordered" evidence="14">
    <location>
        <begin position="1446"/>
        <end position="1494"/>
    </location>
</feature>
<dbReference type="PRINTS" id="PR00381">
    <property type="entry name" value="KINESINLIGHT"/>
</dbReference>
<reference evidence="17 18" key="1">
    <citation type="journal article" date="2019" name="Sci. Data">
        <title>Hybrid genome assembly and annotation of Danionella translucida.</title>
        <authorList>
            <person name="Kadobianskyi M."/>
            <person name="Schulze L."/>
            <person name="Schuelke M."/>
            <person name="Judkewitz B."/>
        </authorList>
    </citation>
    <scope>NUCLEOTIDE SEQUENCE [LARGE SCALE GENOMIC DNA]</scope>
    <source>
        <strain evidence="17 18">Bolton</strain>
    </source>
</reference>
<dbReference type="PANTHER" id="PTHR13280">
    <property type="entry name" value="PHOSPHOFURIN ACIDIC CLUSTER SORTING PROTEIN"/>
    <property type="match status" value="1"/>
</dbReference>
<accession>A0A553Q097</accession>
<keyword evidence="11" id="KW-0206">Cytoskeleton</keyword>
<comment type="subcellular location">
    <subcellularLocation>
        <location evidence="1">Cytoplasm</location>
        <location evidence="1">Cytoskeleton</location>
    </subcellularLocation>
</comment>
<dbReference type="InterPro" id="IPR015792">
    <property type="entry name" value="Kinesin_light_repeat"/>
</dbReference>
<evidence type="ECO:0000256" key="4">
    <source>
        <dbReference type="ARBA" id="ARBA00022490"/>
    </source>
</evidence>
<feature type="compositionally biased region" description="Polar residues" evidence="14">
    <location>
        <begin position="389"/>
        <end position="400"/>
    </location>
</feature>
<dbReference type="STRING" id="623744.A0A553Q097"/>
<evidence type="ECO:0000259" key="16">
    <source>
        <dbReference type="Pfam" id="PF25332"/>
    </source>
</evidence>
<keyword evidence="9 13" id="KW-0175">Coiled coil</keyword>
<evidence type="ECO:0000256" key="8">
    <source>
        <dbReference type="ARBA" id="ARBA00022803"/>
    </source>
</evidence>
<evidence type="ECO:0000313" key="17">
    <source>
        <dbReference type="EMBL" id="TRY83354.1"/>
    </source>
</evidence>
<feature type="compositionally biased region" description="Low complexity" evidence="14">
    <location>
        <begin position="1542"/>
        <end position="1556"/>
    </location>
</feature>
<proteinExistence type="inferred from homology"/>
<protein>
    <submittedName>
        <fullName evidence="17">Uncharacterized protein</fullName>
    </submittedName>
</protein>
<feature type="domain" description="Phosphofurin acidic cluster sorting protein 1/2 C-terminal" evidence="15">
    <location>
        <begin position="452"/>
        <end position="852"/>
    </location>
</feature>
<evidence type="ECO:0000256" key="11">
    <source>
        <dbReference type="ARBA" id="ARBA00023212"/>
    </source>
</evidence>
<evidence type="ECO:0000256" key="12">
    <source>
        <dbReference type="PROSITE-ProRule" id="PRU00339"/>
    </source>
</evidence>